<dbReference type="RefSeq" id="WP_127353320.1">
    <property type="nucleotide sequence ID" value="NZ_CBDITP010000005.1"/>
</dbReference>
<feature type="compositionally biased region" description="Polar residues" evidence="2">
    <location>
        <begin position="1"/>
        <end position="11"/>
    </location>
</feature>
<dbReference type="Pfam" id="PF02369">
    <property type="entry name" value="Big_1"/>
    <property type="match status" value="1"/>
</dbReference>
<comment type="similarity">
    <text evidence="1">Belongs to the intimin/invasin family.</text>
</comment>
<dbReference type="AlphaFoldDB" id="A0A6G4LIJ9"/>
<sequence length="118" mass="11759">MEEALHQQQINGRRADQTGIRSGGVTLSADKTSATADSTDAVTVSLKYTLNGSGVSGKTVVWTSTGGTLSTASSQTGSAGGATVKLTSDVAGTFTVTGTIEGVAKTTDEITFTAPAGE</sequence>
<dbReference type="EMBL" id="JAAJSZ010000005">
    <property type="protein sequence ID" value="NGE60255.1"/>
    <property type="molecule type" value="Genomic_DNA"/>
</dbReference>
<dbReference type="SMART" id="SM00634">
    <property type="entry name" value="BID_1"/>
    <property type="match status" value="1"/>
</dbReference>
<dbReference type="InterPro" id="IPR008964">
    <property type="entry name" value="Invasin/intimin_cell_adhesion"/>
</dbReference>
<gene>
    <name evidence="3" type="ORF">G5638_14090</name>
</gene>
<evidence type="ECO:0000313" key="3">
    <source>
        <dbReference type="EMBL" id="NGE60255.1"/>
    </source>
</evidence>
<organism evidence="3">
    <name type="scientific">Enterobacter hormaechei</name>
    <dbReference type="NCBI Taxonomy" id="158836"/>
    <lineage>
        <taxon>Bacteria</taxon>
        <taxon>Pseudomonadati</taxon>
        <taxon>Pseudomonadota</taxon>
        <taxon>Gammaproteobacteria</taxon>
        <taxon>Enterobacterales</taxon>
        <taxon>Enterobacteriaceae</taxon>
        <taxon>Enterobacter</taxon>
        <taxon>Enterobacter cloacae complex</taxon>
    </lineage>
</organism>
<reference evidence="3" key="1">
    <citation type="submission" date="2020-02" db="EMBL/GenBank/DDBJ databases">
        <title>WGS of Carbapenem-Resistant Entrobacteriaceae.</title>
        <authorList>
            <person name="Tokajian S."/>
            <person name="El Chaar M."/>
            <person name="El Khoury M."/>
        </authorList>
    </citation>
    <scope>NUCLEOTIDE SEQUENCE</scope>
    <source>
        <strain evidence="3">EHM_24</strain>
    </source>
</reference>
<dbReference type="InterPro" id="IPR003344">
    <property type="entry name" value="Big_1_dom"/>
</dbReference>
<dbReference type="PROSITE" id="PS51127">
    <property type="entry name" value="BIG1"/>
    <property type="match status" value="1"/>
</dbReference>
<comment type="caution">
    <text evidence="3">The sequence shown here is derived from an EMBL/GenBank/DDBJ whole genome shotgun (WGS) entry which is preliminary data.</text>
</comment>
<proteinExistence type="inferred from homology"/>
<name>A0A6G4LIJ9_9ENTR</name>
<evidence type="ECO:0000256" key="2">
    <source>
        <dbReference type="SAM" id="MobiDB-lite"/>
    </source>
</evidence>
<evidence type="ECO:0000256" key="1">
    <source>
        <dbReference type="ARBA" id="ARBA00010116"/>
    </source>
</evidence>
<feature type="region of interest" description="Disordered" evidence="2">
    <location>
        <begin position="1"/>
        <end position="34"/>
    </location>
</feature>
<dbReference type="InterPro" id="IPR013783">
    <property type="entry name" value="Ig-like_fold"/>
</dbReference>
<accession>A0A6G4LIJ9</accession>
<dbReference type="SUPFAM" id="SSF49373">
    <property type="entry name" value="Invasin/intimin cell-adhesion fragments"/>
    <property type="match status" value="1"/>
</dbReference>
<protein>
    <submittedName>
        <fullName evidence="3">Uncharacterized protein</fullName>
    </submittedName>
</protein>
<dbReference type="Gene3D" id="2.60.40.10">
    <property type="entry name" value="Immunoglobulins"/>
    <property type="match status" value="1"/>
</dbReference>